<reference evidence="1" key="1">
    <citation type="submission" date="2022-12" db="EMBL/GenBank/DDBJ databases">
        <title>Paraconexibacter alkalitolerans sp. nov. and Baekduia alba sp. nov., isolated from soil and emended description of the genera Paraconexibacter (Chun et al., 2020) and Baekduia (An et al., 2020).</title>
        <authorList>
            <person name="Vieira S."/>
            <person name="Huber K.J."/>
            <person name="Geppert A."/>
            <person name="Wolf J."/>
            <person name="Neumann-Schaal M."/>
            <person name="Muesken M."/>
            <person name="Overmann J."/>
        </authorList>
    </citation>
    <scope>NUCLEOTIDE SEQUENCE</scope>
    <source>
        <strain evidence="1">AEG42_29</strain>
    </source>
</reference>
<proteinExistence type="predicted"/>
<evidence type="ECO:0000313" key="1">
    <source>
        <dbReference type="EMBL" id="XAY03568.1"/>
    </source>
</evidence>
<protein>
    <submittedName>
        <fullName evidence="1">Formyl-CoA:oxalate CoA-transferase</fullName>
        <ecNumber evidence="1">2.8.3.16</ecNumber>
    </submittedName>
</protein>
<organism evidence="1">
    <name type="scientific">Paraconexibacter sp. AEG42_29</name>
    <dbReference type="NCBI Taxonomy" id="2997339"/>
    <lineage>
        <taxon>Bacteria</taxon>
        <taxon>Bacillati</taxon>
        <taxon>Actinomycetota</taxon>
        <taxon>Thermoleophilia</taxon>
        <taxon>Solirubrobacterales</taxon>
        <taxon>Paraconexibacteraceae</taxon>
        <taxon>Paraconexibacter</taxon>
    </lineage>
</organism>
<dbReference type="KEGG" id="parq:DSM112329_00387"/>
<gene>
    <name evidence="1" type="primary">frc_2</name>
    <name evidence="1" type="ORF">DSM112329_00387</name>
</gene>
<sequence length="510" mass="54360">MSTEMTQTDALTHAIQARLAAPLTRDDGIDLHAELDAVLGDVGMTGADAGGTITFTGADPIADSRLALASAASLGLVAKSVALARLWRAMGGDGQDIAMDLRVAPRRLCPFYEGRWELANGYPAGNDFDVATALRHTSLYRCGDGRWVLPQAQYPKLRRTALKLLGVPDDREAVTAAVARWQSAELEEAGAAAGVVMPVVRSFAQFAAEEQYAHLAASPLIELERTGDADPVPLPAATDQPLTHVRALGLGHVIAGAGIGRTLALHGADVLNVWRPLEYESPAAYHSAQYGVRSSVVAYKHPKGRDQLHALLAGADVFYANRRPAMLDALGLTAEQLAESHPGTIHATVSPHGRSGPWAERPGFDQTAGSVAGLFVVEGDEETPQIPVITVVNDWIVPWLVTAGVAAALERRATEGGSWRVHVSLTRVALWILQLGIFDRGYVAQTAGAGAGEQHEYRAPELMHSDGPLGRYQGVTDQVRMSATPGAYRFGLLPMGAARPEWLDRTRTAT</sequence>
<dbReference type="EC" id="2.8.3.16" evidence="1"/>
<keyword evidence="1" id="KW-0808">Transferase</keyword>
<dbReference type="Pfam" id="PF02515">
    <property type="entry name" value="CoA_transf_3"/>
    <property type="match status" value="1"/>
</dbReference>
<dbReference type="InterPro" id="IPR023606">
    <property type="entry name" value="CoA-Trfase_III_dom_1_sf"/>
</dbReference>
<dbReference type="InterPro" id="IPR044855">
    <property type="entry name" value="CoA-Trfase_III_dom3_sf"/>
</dbReference>
<dbReference type="GO" id="GO:0033608">
    <property type="term" value="F:formyl-CoA transferase activity"/>
    <property type="evidence" value="ECO:0007669"/>
    <property type="project" value="UniProtKB-EC"/>
</dbReference>
<dbReference type="Gene3D" id="3.30.1540.10">
    <property type="entry name" value="formyl-coa transferase, domain 3"/>
    <property type="match status" value="1"/>
</dbReference>
<accession>A0AAU7APG4</accession>
<dbReference type="AlphaFoldDB" id="A0AAU7APG4"/>
<dbReference type="InterPro" id="IPR003673">
    <property type="entry name" value="CoA-Trfase_fam_III"/>
</dbReference>
<dbReference type="InterPro" id="IPR050509">
    <property type="entry name" value="CoA-transferase_III"/>
</dbReference>
<dbReference type="PANTHER" id="PTHR48228:SF4">
    <property type="entry name" value="BLR3030 PROTEIN"/>
    <property type="match status" value="1"/>
</dbReference>
<dbReference type="PANTHER" id="PTHR48228">
    <property type="entry name" value="SUCCINYL-COA--D-CITRAMALATE COA-TRANSFERASE"/>
    <property type="match status" value="1"/>
</dbReference>
<dbReference type="Gene3D" id="3.40.50.10540">
    <property type="entry name" value="Crotonobetainyl-coa:carnitine coa-transferase, domain 1"/>
    <property type="match status" value="2"/>
</dbReference>
<name>A0AAU7APG4_9ACTN</name>
<dbReference type="EMBL" id="CP114014">
    <property type="protein sequence ID" value="XAY03568.1"/>
    <property type="molecule type" value="Genomic_DNA"/>
</dbReference>
<dbReference type="SUPFAM" id="SSF89796">
    <property type="entry name" value="CoA-transferase family III (CaiB/BaiF)"/>
    <property type="match status" value="2"/>
</dbReference>
<dbReference type="RefSeq" id="WP_354700124.1">
    <property type="nucleotide sequence ID" value="NZ_CP114014.1"/>
</dbReference>